<dbReference type="Pfam" id="PF03413">
    <property type="entry name" value="PepSY"/>
    <property type="match status" value="1"/>
</dbReference>
<dbReference type="InterPro" id="IPR048402">
    <property type="entry name" value="YpeB_N"/>
</dbReference>
<feature type="domain" description="PepSY" evidence="1">
    <location>
        <begin position="379"/>
        <end position="438"/>
    </location>
</feature>
<name>A0A4R2U3I0_9FIRM</name>
<dbReference type="EMBL" id="SLYC01000006">
    <property type="protein sequence ID" value="TCQ04639.1"/>
    <property type="molecule type" value="Genomic_DNA"/>
</dbReference>
<comment type="caution">
    <text evidence="4">The sequence shown here is derived from an EMBL/GenBank/DDBJ whole genome shotgun (WGS) entry which is preliminary data.</text>
</comment>
<dbReference type="Pfam" id="PF14620">
    <property type="entry name" value="YPEB_PepSY1-2"/>
    <property type="match status" value="1"/>
</dbReference>
<evidence type="ECO:0000259" key="1">
    <source>
        <dbReference type="Pfam" id="PF03413"/>
    </source>
</evidence>
<keyword evidence="5" id="KW-1185">Reference proteome</keyword>
<dbReference type="NCBIfam" id="TIGR02889">
    <property type="entry name" value="spore_YpeB"/>
    <property type="match status" value="1"/>
</dbReference>
<protein>
    <submittedName>
        <fullName evidence="4">Germination protein YpeB</fullName>
    </submittedName>
</protein>
<dbReference type="GO" id="GO:0009847">
    <property type="term" value="P:spore germination"/>
    <property type="evidence" value="ECO:0007669"/>
    <property type="project" value="InterPro"/>
</dbReference>
<dbReference type="InterPro" id="IPR014239">
    <property type="entry name" value="YpeB_PepSY1-2"/>
</dbReference>
<dbReference type="OrthoDB" id="2372097at2"/>
<sequence length="451" mass="51670">MNWRRYTLPIALGLALLVSIGWGAHQYNQKIDYHTYLDLQFQRQFYELIGHVKNAQVDLAKAMVAGSTTDTAKYLNDTVYQSYMAQNKLTQLPLDHLAIRRVEKFLSQLGDYSTAMVNKSLDGVVLTDDEMGTLTDLHSYVNLLAQELIVLQQQIVKDGVNFGDLRRNANRNLQALNKRMETFNGLINMEERMQEYPELIYDGPFSEHMTDRKSRLTGKEIDEKQAIDVLRNTIKEDLTNIEIAGDVQNTVFTGYYIRAQKPGNRNGDNISAVVTRQGGKLLWYINPRIINQSRLDKDEAIEIAQQFLNDTGYEHMVPTYTIAYEGQILINFAYKQDNVIVYPDLIKVKVALDNGEIIGYEAHGFLMSHHERDIPDPEISEEQAMERLSSAVEVENVRLVIIPTAGDHELLCYEFRVTFGEDRFLIYIDAKTGDERKILLMVEQEDGTLVI</sequence>
<dbReference type="RefSeq" id="WP_132847774.1">
    <property type="nucleotide sequence ID" value="NZ_CP058648.1"/>
</dbReference>
<evidence type="ECO:0000313" key="4">
    <source>
        <dbReference type="EMBL" id="TCQ04639.1"/>
    </source>
</evidence>
<dbReference type="Pfam" id="PF20769">
    <property type="entry name" value="YPEB_N"/>
    <property type="match status" value="1"/>
</dbReference>
<accession>A0A4R2U3I0</accession>
<evidence type="ECO:0000313" key="5">
    <source>
        <dbReference type="Proteomes" id="UP000295504"/>
    </source>
</evidence>
<feature type="domain" description="Sporulation protein YpeB N-terminal" evidence="3">
    <location>
        <begin position="29"/>
        <end position="164"/>
    </location>
</feature>
<dbReference type="AlphaFoldDB" id="A0A4R2U3I0"/>
<dbReference type="Proteomes" id="UP000295504">
    <property type="component" value="Unassembled WGS sequence"/>
</dbReference>
<organism evidence="4 5">
    <name type="scientific">Serpentinicella alkaliphila</name>
    <dbReference type="NCBI Taxonomy" id="1734049"/>
    <lineage>
        <taxon>Bacteria</taxon>
        <taxon>Bacillati</taxon>
        <taxon>Bacillota</taxon>
        <taxon>Clostridia</taxon>
        <taxon>Peptostreptococcales</taxon>
        <taxon>Natronincolaceae</taxon>
        <taxon>Serpentinicella</taxon>
    </lineage>
</organism>
<feature type="domain" description="Sporulation protein YpeB PepSY1 and PepSY2" evidence="2">
    <location>
        <begin position="185"/>
        <end position="375"/>
    </location>
</feature>
<dbReference type="InterPro" id="IPR025711">
    <property type="entry name" value="PepSY"/>
</dbReference>
<evidence type="ECO:0000259" key="3">
    <source>
        <dbReference type="Pfam" id="PF20769"/>
    </source>
</evidence>
<reference evidence="4 5" key="1">
    <citation type="submission" date="2019-03" db="EMBL/GenBank/DDBJ databases">
        <title>Genomic Encyclopedia of Type Strains, Phase IV (KMG-IV): sequencing the most valuable type-strain genomes for metagenomic binning, comparative biology and taxonomic classification.</title>
        <authorList>
            <person name="Goeker M."/>
        </authorList>
    </citation>
    <scope>NUCLEOTIDE SEQUENCE [LARGE SCALE GENOMIC DNA]</scope>
    <source>
        <strain evidence="4 5">DSM 100013</strain>
    </source>
</reference>
<evidence type="ECO:0000259" key="2">
    <source>
        <dbReference type="Pfam" id="PF14620"/>
    </source>
</evidence>
<proteinExistence type="predicted"/>
<gene>
    <name evidence="4" type="ORF">EDD79_100642</name>
</gene>